<dbReference type="PROSITE" id="PS51257">
    <property type="entry name" value="PROKAR_LIPOPROTEIN"/>
    <property type="match status" value="1"/>
</dbReference>
<evidence type="ECO:0000256" key="3">
    <source>
        <dbReference type="ARBA" id="ARBA00023210"/>
    </source>
</evidence>
<evidence type="ECO:0000256" key="5">
    <source>
        <dbReference type="ARBA" id="ARBA00023306"/>
    </source>
</evidence>
<dbReference type="InterPro" id="IPR047696">
    <property type="entry name" value="SulA_enterobact"/>
</dbReference>
<keyword evidence="3 6" id="KW-0717">Septation</keyword>
<reference evidence="8" key="1">
    <citation type="journal article" date="2019" name="Int. J. Syst. Evol. Microbiol.">
        <title>The Global Catalogue of Microorganisms (GCM) 10K type strain sequencing project: providing services to taxonomists for standard genome sequencing and annotation.</title>
        <authorList>
            <consortium name="The Broad Institute Genomics Platform"/>
            <consortium name="The Broad Institute Genome Sequencing Center for Infectious Disease"/>
            <person name="Wu L."/>
            <person name="Ma J."/>
        </authorList>
    </citation>
    <scope>NUCLEOTIDE SEQUENCE [LARGE SCALE GENOMIC DNA]</scope>
    <source>
        <strain evidence="8">CGMCC 4.1530</strain>
    </source>
</reference>
<evidence type="ECO:0000313" key="8">
    <source>
        <dbReference type="Proteomes" id="UP001596215"/>
    </source>
</evidence>
<comment type="caution">
    <text evidence="6">Lacks conserved residue(s) required for the propagation of feature annotation.</text>
</comment>
<dbReference type="NCBIfam" id="TIGR00623">
    <property type="entry name" value="SOS_SulA_coli"/>
    <property type="match status" value="1"/>
</dbReference>
<keyword evidence="5 6" id="KW-0131">Cell cycle</keyword>
<dbReference type="SUPFAM" id="SSF52540">
    <property type="entry name" value="P-loop containing nucleoside triphosphate hydrolases"/>
    <property type="match status" value="1"/>
</dbReference>
<evidence type="ECO:0000256" key="1">
    <source>
        <dbReference type="ARBA" id="ARBA00022618"/>
    </source>
</evidence>
<evidence type="ECO:0000256" key="4">
    <source>
        <dbReference type="ARBA" id="ARBA00023236"/>
    </source>
</evidence>
<sequence length="163" mass="18308">MRAQLLKSATINLHRHTATPASVSGCISELSYHAQHPALLHSLLLPLLRQLGEQSRWQLWLSPPHKLNRHWLQQSGLPLAKSIQVASLDTCSDVRAMTKALRSGNFSVVMAWLPDHLTIAEREDLELAAKEGCTLGLIMREENGFVYPGRQENRLKIQSPLLH</sequence>
<keyword evidence="2 6" id="KW-0227">DNA damage</keyword>
<dbReference type="InterPro" id="IPR027417">
    <property type="entry name" value="P-loop_NTPase"/>
</dbReference>
<protein>
    <recommendedName>
        <fullName evidence="6">Cell division inhibitor SulA</fullName>
    </recommendedName>
</protein>
<organism evidence="7 8">
    <name type="scientific">Tatumella punctata</name>
    <dbReference type="NCBI Taxonomy" id="399969"/>
    <lineage>
        <taxon>Bacteria</taxon>
        <taxon>Pseudomonadati</taxon>
        <taxon>Pseudomonadota</taxon>
        <taxon>Gammaproteobacteria</taxon>
        <taxon>Enterobacterales</taxon>
        <taxon>Erwiniaceae</taxon>
        <taxon>Tatumella</taxon>
    </lineage>
</organism>
<keyword evidence="4 6" id="KW-0742">SOS response</keyword>
<feature type="site" description="Essential for degradation by Lon protease" evidence="6">
    <location>
        <position position="163"/>
    </location>
</feature>
<dbReference type="RefSeq" id="WP_212706667.1">
    <property type="nucleotide sequence ID" value="NZ_BAAAFW010000037.1"/>
</dbReference>
<evidence type="ECO:0000313" key="7">
    <source>
        <dbReference type="EMBL" id="MFC6361800.1"/>
    </source>
</evidence>
<dbReference type="PIRSF" id="PIRSF003093">
    <property type="entry name" value="SulA"/>
    <property type="match status" value="1"/>
</dbReference>
<dbReference type="Pfam" id="PF03846">
    <property type="entry name" value="SulA"/>
    <property type="match status" value="1"/>
</dbReference>
<dbReference type="EMBL" id="JBHSUC010000006">
    <property type="protein sequence ID" value="MFC6361800.1"/>
    <property type="molecule type" value="Genomic_DNA"/>
</dbReference>
<dbReference type="PANTHER" id="PTHR35369:SF4">
    <property type="entry name" value="CELL DIVISION INHIBITOR SULA"/>
    <property type="match status" value="1"/>
</dbReference>
<comment type="induction">
    <text evidence="6">By DNA damage, as part of the SOS response.</text>
</comment>
<evidence type="ECO:0000256" key="6">
    <source>
        <dbReference type="HAMAP-Rule" id="MF_01179"/>
    </source>
</evidence>
<evidence type="ECO:0000256" key="2">
    <source>
        <dbReference type="ARBA" id="ARBA00022763"/>
    </source>
</evidence>
<dbReference type="Gene3D" id="3.40.50.300">
    <property type="entry name" value="P-loop containing nucleotide triphosphate hydrolases"/>
    <property type="match status" value="1"/>
</dbReference>
<keyword evidence="1 6" id="KW-0132">Cell division</keyword>
<dbReference type="NCBIfam" id="NF007892">
    <property type="entry name" value="PRK10595.1"/>
    <property type="match status" value="1"/>
</dbReference>
<gene>
    <name evidence="6 7" type="primary">sulA</name>
    <name evidence="7" type="ORF">ACFP73_06735</name>
</gene>
<proteinExistence type="evidence at transcript level"/>
<dbReference type="PANTHER" id="PTHR35369">
    <property type="entry name" value="BLR3025 PROTEIN-RELATED"/>
    <property type="match status" value="1"/>
</dbReference>
<dbReference type="Proteomes" id="UP001596215">
    <property type="component" value="Unassembled WGS sequence"/>
</dbReference>
<comment type="similarity">
    <text evidence="6">Belongs to the SulA family.</text>
</comment>
<name>A0ABW1VPI0_9GAMM</name>
<accession>A0ABW1VPI0</accession>
<dbReference type="InterPro" id="IPR050356">
    <property type="entry name" value="SulA_CellDiv_inhibitor"/>
</dbReference>
<comment type="function">
    <text evidence="6">Component of the SOS system and an inhibitor of cell division. Accumulation of SulA causes rapid cessation of cell division and the appearance of long, non-septate filaments. In the presence of GTP, binds a polymerization-competent form of FtsZ in a 1:1 ratio, thus inhibiting FtsZ polymerization and therefore preventing it from participating in the assembly of the Z ring. This mechanism prevents the premature segregation of damaged DNA to daughter cells during cell division.</text>
</comment>
<comment type="caution">
    <text evidence="7">The sequence shown here is derived from an EMBL/GenBank/DDBJ whole genome shotgun (WGS) entry which is preliminary data.</text>
</comment>
<comment type="subunit">
    <text evidence="6">Interacts with FtsZ.</text>
</comment>
<comment type="PTM">
    <text evidence="6">Is rapidly cleaved and degraded by the Lon protease once DNA damage is repaired.</text>
</comment>
<dbReference type="InterPro" id="IPR004596">
    <property type="entry name" value="Cell_div_suppressor_SulA"/>
</dbReference>
<dbReference type="HAMAP" id="MF_01179">
    <property type="entry name" value="SulA"/>
    <property type="match status" value="1"/>
</dbReference>
<keyword evidence="8" id="KW-1185">Reference proteome</keyword>